<reference evidence="14" key="1">
    <citation type="submission" date="2021-02" db="EMBL/GenBank/DDBJ databases">
        <authorList>
            <person name="Dougan E. K."/>
            <person name="Rhodes N."/>
            <person name="Thang M."/>
            <person name="Chan C."/>
        </authorList>
    </citation>
    <scope>NUCLEOTIDE SEQUENCE</scope>
</reference>
<accession>A0A812SBJ7</accession>
<dbReference type="InterPro" id="IPR052290">
    <property type="entry name" value="Sphingo_C9-MT"/>
</dbReference>
<proteinExistence type="predicted"/>
<dbReference type="CDD" id="cd02440">
    <property type="entry name" value="AdoMet_MTases"/>
    <property type="match status" value="1"/>
</dbReference>
<comment type="pathway">
    <text evidence="2">Lipid metabolism; sphingolipid metabolism.</text>
</comment>
<evidence type="ECO:0000256" key="4">
    <source>
        <dbReference type="ARBA" id="ARBA00022516"/>
    </source>
</evidence>
<keyword evidence="12" id="KW-0472">Membrane</keyword>
<keyword evidence="11" id="KW-0443">Lipid metabolism</keyword>
<dbReference type="Proteomes" id="UP000604046">
    <property type="component" value="Unassembled WGS sequence"/>
</dbReference>
<keyword evidence="5" id="KW-0489">Methyltransferase</keyword>
<keyword evidence="10" id="KW-1133">Transmembrane helix</keyword>
<name>A0A812SBJ7_9DINO</name>
<evidence type="ECO:0000256" key="12">
    <source>
        <dbReference type="ARBA" id="ARBA00023136"/>
    </source>
</evidence>
<keyword evidence="4" id="KW-0444">Lipid biosynthesis</keyword>
<dbReference type="Gene3D" id="3.40.50.150">
    <property type="entry name" value="Vaccinia Virus protein VP39"/>
    <property type="match status" value="1"/>
</dbReference>
<gene>
    <name evidence="14" type="primary">MT2</name>
    <name evidence="14" type="ORF">SNAT2548_LOCUS26343</name>
</gene>
<organism evidence="14 15">
    <name type="scientific">Symbiodinium natans</name>
    <dbReference type="NCBI Taxonomy" id="878477"/>
    <lineage>
        <taxon>Eukaryota</taxon>
        <taxon>Sar</taxon>
        <taxon>Alveolata</taxon>
        <taxon>Dinophyceae</taxon>
        <taxon>Suessiales</taxon>
        <taxon>Symbiodiniaceae</taxon>
        <taxon>Symbiodinium</taxon>
    </lineage>
</organism>
<evidence type="ECO:0000256" key="5">
    <source>
        <dbReference type="ARBA" id="ARBA00022603"/>
    </source>
</evidence>
<dbReference type="PANTHER" id="PTHR45197">
    <property type="entry name" value="SYNTHASE, PUTATIVE (AFU_ORTHOLOGUE AFUA_7G04190)-RELATED"/>
    <property type="match status" value="1"/>
</dbReference>
<evidence type="ECO:0000256" key="8">
    <source>
        <dbReference type="ARBA" id="ARBA00022692"/>
    </source>
</evidence>
<dbReference type="GO" id="GO:0008168">
    <property type="term" value="F:methyltransferase activity"/>
    <property type="evidence" value="ECO:0007669"/>
    <property type="project" value="UniProtKB-KW"/>
</dbReference>
<evidence type="ECO:0000256" key="7">
    <source>
        <dbReference type="ARBA" id="ARBA00022691"/>
    </source>
</evidence>
<evidence type="ECO:0000313" key="15">
    <source>
        <dbReference type="Proteomes" id="UP000604046"/>
    </source>
</evidence>
<evidence type="ECO:0000256" key="9">
    <source>
        <dbReference type="ARBA" id="ARBA00022919"/>
    </source>
</evidence>
<dbReference type="Pfam" id="PF02353">
    <property type="entry name" value="CMAS"/>
    <property type="match status" value="1"/>
</dbReference>
<keyword evidence="15" id="KW-1185">Reference proteome</keyword>
<comment type="subcellular location">
    <subcellularLocation>
        <location evidence="1">Membrane</location>
        <topology evidence="1">Multi-pass membrane protein</topology>
    </subcellularLocation>
</comment>
<comment type="caution">
    <text evidence="14">The sequence shown here is derived from an EMBL/GenBank/DDBJ whole genome shotgun (WGS) entry which is preliminary data.</text>
</comment>
<evidence type="ECO:0000256" key="10">
    <source>
        <dbReference type="ARBA" id="ARBA00022989"/>
    </source>
</evidence>
<protein>
    <recommendedName>
        <fullName evidence="13">sphingolipid C(9)-methyltransferase</fullName>
        <ecNumber evidence="13">2.1.1.317</ecNumber>
    </recommendedName>
</protein>
<evidence type="ECO:0000256" key="2">
    <source>
        <dbReference type="ARBA" id="ARBA00004760"/>
    </source>
</evidence>
<evidence type="ECO:0000256" key="13">
    <source>
        <dbReference type="ARBA" id="ARBA00039020"/>
    </source>
</evidence>
<dbReference type="EC" id="2.1.1.317" evidence="13"/>
<keyword evidence="7" id="KW-0949">S-adenosyl-L-methionine</keyword>
<keyword evidence="9" id="KW-0746">Sphingolipid metabolism</keyword>
<dbReference type="EMBL" id="CAJNDS010002428">
    <property type="protein sequence ID" value="CAE7469938.1"/>
    <property type="molecule type" value="Genomic_DNA"/>
</dbReference>
<dbReference type="OrthoDB" id="412182at2759"/>
<dbReference type="AlphaFoldDB" id="A0A812SBJ7"/>
<evidence type="ECO:0000256" key="6">
    <source>
        <dbReference type="ARBA" id="ARBA00022679"/>
    </source>
</evidence>
<dbReference type="PANTHER" id="PTHR45197:SF1">
    <property type="entry name" value="SPHINGOLIPID C9-METHYLTRANSFERASE A-RELATED"/>
    <property type="match status" value="1"/>
</dbReference>
<sequence>MRRLTCHQVLVPVRVCRDGIAMGCGGHKYPPVFGKTELQRYLRTWLGKSVFHDTDQDADYLPEAYNKGDDWFEATLGEPMVYTGAIYTGNETMWSAQHKKLEFIAHALGVQPGDKALEIGCGWGRLSNYLAGKGAKVTGVTMSSDQQAYAKRMSASLKNNDNVEILLTNFFDLQLPDKSFKVISSVEMAEHVGIRNYNKFLKKVHSLLADDGTFYLQVAGLPRGYATGYNHYEDLVWGLFMDEHVFPGADASCPMGWARALGGISEAHYGKEDLI</sequence>
<evidence type="ECO:0000256" key="1">
    <source>
        <dbReference type="ARBA" id="ARBA00004141"/>
    </source>
</evidence>
<dbReference type="SUPFAM" id="SSF53335">
    <property type="entry name" value="S-adenosyl-L-methionine-dependent methyltransferases"/>
    <property type="match status" value="1"/>
</dbReference>
<evidence type="ECO:0000256" key="11">
    <source>
        <dbReference type="ARBA" id="ARBA00023098"/>
    </source>
</evidence>
<dbReference type="GO" id="GO:0006665">
    <property type="term" value="P:sphingolipid metabolic process"/>
    <property type="evidence" value="ECO:0007669"/>
    <property type="project" value="UniProtKB-KW"/>
</dbReference>
<comment type="pathway">
    <text evidence="3">Sphingolipid metabolism.</text>
</comment>
<evidence type="ECO:0000256" key="3">
    <source>
        <dbReference type="ARBA" id="ARBA00004991"/>
    </source>
</evidence>
<dbReference type="GO" id="GO:0032259">
    <property type="term" value="P:methylation"/>
    <property type="evidence" value="ECO:0007669"/>
    <property type="project" value="UniProtKB-KW"/>
</dbReference>
<evidence type="ECO:0000313" key="14">
    <source>
        <dbReference type="EMBL" id="CAE7469938.1"/>
    </source>
</evidence>
<keyword evidence="6" id="KW-0808">Transferase</keyword>
<keyword evidence="8" id="KW-0812">Transmembrane</keyword>
<dbReference type="GO" id="GO:0016020">
    <property type="term" value="C:membrane"/>
    <property type="evidence" value="ECO:0007669"/>
    <property type="project" value="UniProtKB-SubCell"/>
</dbReference>
<dbReference type="InterPro" id="IPR029063">
    <property type="entry name" value="SAM-dependent_MTases_sf"/>
</dbReference>